<name>A0A1F5RV83_9BACT</name>
<reference evidence="7 8" key="1">
    <citation type="journal article" date="2016" name="Nat. Commun.">
        <title>Thousands of microbial genomes shed light on interconnected biogeochemical processes in an aquifer system.</title>
        <authorList>
            <person name="Anantharaman K."/>
            <person name="Brown C.T."/>
            <person name="Hug L.A."/>
            <person name="Sharon I."/>
            <person name="Castelle C.J."/>
            <person name="Probst A.J."/>
            <person name="Thomas B.C."/>
            <person name="Singh A."/>
            <person name="Wilkins M.J."/>
            <person name="Karaoz U."/>
            <person name="Brodie E.L."/>
            <person name="Williams K.H."/>
            <person name="Hubbard S.S."/>
            <person name="Banfield J.F."/>
        </authorList>
    </citation>
    <scope>NUCLEOTIDE SEQUENCE [LARGE SCALE GENOMIC DNA]</scope>
</reference>
<dbReference type="AlphaFoldDB" id="A0A1F5RV83"/>
<keyword evidence="2 5" id="KW-0689">Ribosomal protein</keyword>
<comment type="caution">
    <text evidence="7">The sequence shown here is derived from an EMBL/GenBank/DDBJ whole genome shotgun (WGS) entry which is preliminary data.</text>
</comment>
<dbReference type="SUPFAM" id="SSF64263">
    <property type="entry name" value="Prokaryotic ribosomal protein L17"/>
    <property type="match status" value="1"/>
</dbReference>
<evidence type="ECO:0000256" key="2">
    <source>
        <dbReference type="ARBA" id="ARBA00022980"/>
    </source>
</evidence>
<evidence type="ECO:0000256" key="3">
    <source>
        <dbReference type="ARBA" id="ARBA00023274"/>
    </source>
</evidence>
<dbReference type="EMBL" id="MFFX01000053">
    <property type="protein sequence ID" value="OGF18345.1"/>
    <property type="molecule type" value="Genomic_DNA"/>
</dbReference>
<evidence type="ECO:0000256" key="4">
    <source>
        <dbReference type="ARBA" id="ARBA00035494"/>
    </source>
</evidence>
<evidence type="ECO:0000256" key="5">
    <source>
        <dbReference type="RuleBase" id="RU000660"/>
    </source>
</evidence>
<dbReference type="PANTHER" id="PTHR14413">
    <property type="entry name" value="RIBOSOMAL PROTEIN L17"/>
    <property type="match status" value="1"/>
</dbReference>
<sequence length="116" mass="13322">MRHRQSNKILGRTKQPREMMLRNLAASIIIYEKVKTTQSKAKAVRPLVEKLITVSKQNDLTARRKLARLLPQPLAIKKLMETINKRYLDRSSGYTKIVKLNRRAGDSAVLAQIELV</sequence>
<dbReference type="GO" id="GO:0022625">
    <property type="term" value="C:cytosolic large ribosomal subunit"/>
    <property type="evidence" value="ECO:0007669"/>
    <property type="project" value="TreeGrafter"/>
</dbReference>
<evidence type="ECO:0000313" key="7">
    <source>
        <dbReference type="EMBL" id="OGF18345.1"/>
    </source>
</evidence>
<dbReference type="NCBIfam" id="TIGR00059">
    <property type="entry name" value="L17"/>
    <property type="match status" value="1"/>
</dbReference>
<evidence type="ECO:0000256" key="1">
    <source>
        <dbReference type="ARBA" id="ARBA00008777"/>
    </source>
</evidence>
<proteinExistence type="inferred from homology"/>
<accession>A0A1F5RV83</accession>
<dbReference type="Proteomes" id="UP000178682">
    <property type="component" value="Unassembled WGS sequence"/>
</dbReference>
<dbReference type="Gene3D" id="3.90.1030.10">
    <property type="entry name" value="Ribosomal protein L17"/>
    <property type="match status" value="1"/>
</dbReference>
<dbReference type="InterPro" id="IPR036373">
    <property type="entry name" value="Ribosomal_bL17_sf"/>
</dbReference>
<dbReference type="InterPro" id="IPR000456">
    <property type="entry name" value="Ribosomal_bL17"/>
</dbReference>
<dbReference type="GO" id="GO:0003735">
    <property type="term" value="F:structural constituent of ribosome"/>
    <property type="evidence" value="ECO:0007669"/>
    <property type="project" value="InterPro"/>
</dbReference>
<protein>
    <recommendedName>
        <fullName evidence="4 6">50S ribosomal protein L17</fullName>
    </recommendedName>
</protein>
<gene>
    <name evidence="7" type="ORF">A3G56_01710</name>
</gene>
<keyword evidence="3 5" id="KW-0687">Ribonucleoprotein</keyword>
<organism evidence="7 8">
    <name type="scientific">Candidatus Falkowbacteria bacterium RIFCSPLOWO2_12_FULL_45_10</name>
    <dbReference type="NCBI Taxonomy" id="1797990"/>
    <lineage>
        <taxon>Bacteria</taxon>
        <taxon>Candidatus Falkowiibacteriota</taxon>
    </lineage>
</organism>
<evidence type="ECO:0000256" key="6">
    <source>
        <dbReference type="RuleBase" id="RU000661"/>
    </source>
</evidence>
<dbReference type="Pfam" id="PF01196">
    <property type="entry name" value="Ribosomal_L17"/>
    <property type="match status" value="1"/>
</dbReference>
<dbReference type="PANTHER" id="PTHR14413:SF16">
    <property type="entry name" value="LARGE RIBOSOMAL SUBUNIT PROTEIN BL17M"/>
    <property type="match status" value="1"/>
</dbReference>
<dbReference type="GO" id="GO:0006412">
    <property type="term" value="P:translation"/>
    <property type="evidence" value="ECO:0007669"/>
    <property type="project" value="InterPro"/>
</dbReference>
<evidence type="ECO:0000313" key="8">
    <source>
        <dbReference type="Proteomes" id="UP000178682"/>
    </source>
</evidence>
<comment type="similarity">
    <text evidence="1 5">Belongs to the bacterial ribosomal protein bL17 family.</text>
</comment>